<evidence type="ECO:0000256" key="5">
    <source>
        <dbReference type="ARBA" id="ARBA00023204"/>
    </source>
</evidence>
<dbReference type="InterPro" id="IPR036388">
    <property type="entry name" value="WH-like_DNA-bd_sf"/>
</dbReference>
<dbReference type="PANTHER" id="PTHR10815">
    <property type="entry name" value="METHYLATED-DNA--PROTEIN-CYSTEINE METHYLTRANSFERASE"/>
    <property type="match status" value="1"/>
</dbReference>
<dbReference type="InterPro" id="IPR014048">
    <property type="entry name" value="MethylDNA_cys_MeTrfase_DNA-bd"/>
</dbReference>
<dbReference type="InterPro" id="IPR001497">
    <property type="entry name" value="MethylDNA_cys_MeTrfase_AS"/>
</dbReference>
<dbReference type="PANTHER" id="PTHR10815:SF5">
    <property type="entry name" value="METHYLATED-DNA--PROTEIN-CYSTEINE METHYLTRANSFERASE"/>
    <property type="match status" value="1"/>
</dbReference>
<comment type="catalytic activity">
    <reaction evidence="6">
        <text>a 6-O-methyl-2'-deoxyguanosine in DNA + L-cysteinyl-[protein] = S-methyl-L-cysteinyl-[protein] + a 2'-deoxyguanosine in DNA</text>
        <dbReference type="Rhea" id="RHEA:24000"/>
        <dbReference type="Rhea" id="RHEA-COMP:10131"/>
        <dbReference type="Rhea" id="RHEA-COMP:10132"/>
        <dbReference type="Rhea" id="RHEA-COMP:11367"/>
        <dbReference type="Rhea" id="RHEA-COMP:11368"/>
        <dbReference type="ChEBI" id="CHEBI:29950"/>
        <dbReference type="ChEBI" id="CHEBI:82612"/>
        <dbReference type="ChEBI" id="CHEBI:85445"/>
        <dbReference type="ChEBI" id="CHEBI:85448"/>
        <dbReference type="EC" id="2.1.1.63"/>
    </reaction>
</comment>
<keyword evidence="4" id="KW-0227">DNA damage</keyword>
<dbReference type="CDD" id="cd06445">
    <property type="entry name" value="ATase"/>
    <property type="match status" value="1"/>
</dbReference>
<comment type="catalytic activity">
    <reaction evidence="1">
        <text>a 4-O-methyl-thymidine in DNA + L-cysteinyl-[protein] = a thymidine in DNA + S-methyl-L-cysteinyl-[protein]</text>
        <dbReference type="Rhea" id="RHEA:53428"/>
        <dbReference type="Rhea" id="RHEA-COMP:10131"/>
        <dbReference type="Rhea" id="RHEA-COMP:10132"/>
        <dbReference type="Rhea" id="RHEA-COMP:13555"/>
        <dbReference type="Rhea" id="RHEA-COMP:13556"/>
        <dbReference type="ChEBI" id="CHEBI:29950"/>
        <dbReference type="ChEBI" id="CHEBI:82612"/>
        <dbReference type="ChEBI" id="CHEBI:137386"/>
        <dbReference type="ChEBI" id="CHEBI:137387"/>
        <dbReference type="EC" id="2.1.1.63"/>
    </reaction>
</comment>
<feature type="domain" description="Methylguanine DNA methyltransferase ribonuclease-like" evidence="8">
    <location>
        <begin position="6"/>
        <end position="74"/>
    </location>
</feature>
<accession>A0ABT7E6Q5</accession>
<dbReference type="NCBIfam" id="TIGR00589">
    <property type="entry name" value="ogt"/>
    <property type="match status" value="1"/>
</dbReference>
<dbReference type="Proteomes" id="UP001301012">
    <property type="component" value="Unassembled WGS sequence"/>
</dbReference>
<dbReference type="SUPFAM" id="SSF53155">
    <property type="entry name" value="Methylated DNA-protein cysteine methyltransferase domain"/>
    <property type="match status" value="1"/>
</dbReference>
<dbReference type="InterPro" id="IPR008332">
    <property type="entry name" value="MethylG_MeTrfase_N"/>
</dbReference>
<dbReference type="Gene3D" id="1.10.10.10">
    <property type="entry name" value="Winged helix-like DNA-binding domain superfamily/Winged helix DNA-binding domain"/>
    <property type="match status" value="1"/>
</dbReference>
<dbReference type="EC" id="2.1.1.63" evidence="9"/>
<dbReference type="GO" id="GO:0032259">
    <property type="term" value="P:methylation"/>
    <property type="evidence" value="ECO:0007669"/>
    <property type="project" value="UniProtKB-KW"/>
</dbReference>
<protein>
    <submittedName>
        <fullName evidence="9">Methylated-DNA--[protein]-cysteine S-methyltransferase</fullName>
        <ecNumber evidence="9">2.1.1.63</ecNumber>
    </submittedName>
</protein>
<dbReference type="RefSeq" id="WP_284131568.1">
    <property type="nucleotide sequence ID" value="NZ_JASKYM010000001.1"/>
</dbReference>
<evidence type="ECO:0000256" key="1">
    <source>
        <dbReference type="ARBA" id="ARBA00001286"/>
    </source>
</evidence>
<dbReference type="PROSITE" id="PS00374">
    <property type="entry name" value="MGMT"/>
    <property type="match status" value="1"/>
</dbReference>
<organism evidence="9 10">
    <name type="scientific">Romboutsia sedimentorum</name>
    <dbReference type="NCBI Taxonomy" id="1368474"/>
    <lineage>
        <taxon>Bacteria</taxon>
        <taxon>Bacillati</taxon>
        <taxon>Bacillota</taxon>
        <taxon>Clostridia</taxon>
        <taxon>Peptostreptococcales</taxon>
        <taxon>Peptostreptococcaceae</taxon>
        <taxon>Romboutsia</taxon>
    </lineage>
</organism>
<sequence>MVKIGYDIYDSIIGKLYVVVSDKGVERVLLDKDEFDNYIQKNDIKEDKDICRETIRQLSEYFNQSRKDFDLKINIDTTEFRKSVYNEVIKIPYGQTRSYTDIAKAIQNEKAVRAVGQANRVNNIIIIIPCHRVIGKSGKMVGYAGNKIDIKEKLLRLEERF</sequence>
<evidence type="ECO:0000256" key="6">
    <source>
        <dbReference type="ARBA" id="ARBA00049348"/>
    </source>
</evidence>
<dbReference type="Pfam" id="PF01035">
    <property type="entry name" value="DNA_binding_1"/>
    <property type="match status" value="1"/>
</dbReference>
<evidence type="ECO:0000313" key="9">
    <source>
        <dbReference type="EMBL" id="MDK2562601.1"/>
    </source>
</evidence>
<dbReference type="SUPFAM" id="SSF46767">
    <property type="entry name" value="Methylated DNA-protein cysteine methyltransferase, C-terminal domain"/>
    <property type="match status" value="1"/>
</dbReference>
<feature type="domain" description="Methylated-DNA-[protein]-cysteine S-methyltransferase DNA binding" evidence="7">
    <location>
        <begin position="79"/>
        <end position="159"/>
    </location>
</feature>
<name>A0ABT7E6Q5_9FIRM</name>
<evidence type="ECO:0000256" key="3">
    <source>
        <dbReference type="ARBA" id="ARBA00022679"/>
    </source>
</evidence>
<keyword evidence="3 9" id="KW-0808">Transferase</keyword>
<gene>
    <name evidence="9" type="ORF">QOZ84_03490</name>
</gene>
<keyword evidence="10" id="KW-1185">Reference proteome</keyword>
<evidence type="ECO:0000256" key="2">
    <source>
        <dbReference type="ARBA" id="ARBA00022603"/>
    </source>
</evidence>
<keyword evidence="2 9" id="KW-0489">Methyltransferase</keyword>
<dbReference type="Gene3D" id="3.30.160.70">
    <property type="entry name" value="Methylated DNA-protein cysteine methyltransferase domain"/>
    <property type="match status" value="1"/>
</dbReference>
<evidence type="ECO:0000313" key="10">
    <source>
        <dbReference type="Proteomes" id="UP001301012"/>
    </source>
</evidence>
<dbReference type="InterPro" id="IPR036217">
    <property type="entry name" value="MethylDNA_cys_MeTrfase_DNAb"/>
</dbReference>
<dbReference type="GO" id="GO:0003908">
    <property type="term" value="F:methylated-DNA-[protein]-cysteine S-methyltransferase activity"/>
    <property type="evidence" value="ECO:0007669"/>
    <property type="project" value="UniProtKB-EC"/>
</dbReference>
<dbReference type="Pfam" id="PF02870">
    <property type="entry name" value="Methyltransf_1N"/>
    <property type="match status" value="1"/>
</dbReference>
<reference evidence="9 10" key="1">
    <citation type="submission" date="2023-05" db="EMBL/GenBank/DDBJ databases">
        <title>Rombocin, a short stable natural nisin variant, displays selective antimicrobial activity against Listeria monocytogenes and employs dual mode of action to kill target bacterial strains.</title>
        <authorList>
            <person name="Wambui J."/>
            <person name="Stephan R."/>
            <person name="Kuipers O.P."/>
        </authorList>
    </citation>
    <scope>NUCLEOTIDE SEQUENCE [LARGE SCALE GENOMIC DNA]</scope>
    <source>
        <strain evidence="9 10">RC002</strain>
    </source>
</reference>
<evidence type="ECO:0000259" key="7">
    <source>
        <dbReference type="Pfam" id="PF01035"/>
    </source>
</evidence>
<dbReference type="InterPro" id="IPR036631">
    <property type="entry name" value="MGMT_N_sf"/>
</dbReference>
<evidence type="ECO:0000259" key="8">
    <source>
        <dbReference type="Pfam" id="PF02870"/>
    </source>
</evidence>
<dbReference type="EMBL" id="JASKYM010000001">
    <property type="protein sequence ID" value="MDK2562601.1"/>
    <property type="molecule type" value="Genomic_DNA"/>
</dbReference>
<keyword evidence="5" id="KW-0234">DNA repair</keyword>
<proteinExistence type="predicted"/>
<comment type="caution">
    <text evidence="9">The sequence shown here is derived from an EMBL/GenBank/DDBJ whole genome shotgun (WGS) entry which is preliminary data.</text>
</comment>
<evidence type="ECO:0000256" key="4">
    <source>
        <dbReference type="ARBA" id="ARBA00022763"/>
    </source>
</evidence>